<dbReference type="Proteomes" id="UP000215914">
    <property type="component" value="Unassembled WGS sequence"/>
</dbReference>
<reference evidence="1" key="1">
    <citation type="journal article" date="2017" name="Nature">
        <title>The sunflower genome provides insights into oil metabolism, flowering and Asterid evolution.</title>
        <authorList>
            <person name="Badouin H."/>
            <person name="Gouzy J."/>
            <person name="Grassa C.J."/>
            <person name="Murat F."/>
            <person name="Staton S.E."/>
            <person name="Cottret L."/>
            <person name="Lelandais-Briere C."/>
            <person name="Owens G.L."/>
            <person name="Carrere S."/>
            <person name="Mayjonade B."/>
            <person name="Legrand L."/>
            <person name="Gill N."/>
            <person name="Kane N.C."/>
            <person name="Bowers J.E."/>
            <person name="Hubner S."/>
            <person name="Bellec A."/>
            <person name="Berard A."/>
            <person name="Berges H."/>
            <person name="Blanchet N."/>
            <person name="Boniface M.C."/>
            <person name="Brunel D."/>
            <person name="Catrice O."/>
            <person name="Chaidir N."/>
            <person name="Claudel C."/>
            <person name="Donnadieu C."/>
            <person name="Faraut T."/>
            <person name="Fievet G."/>
            <person name="Helmstetter N."/>
            <person name="King M."/>
            <person name="Knapp S.J."/>
            <person name="Lai Z."/>
            <person name="Le Paslier M.C."/>
            <person name="Lippi Y."/>
            <person name="Lorenzon L."/>
            <person name="Mandel J.R."/>
            <person name="Marage G."/>
            <person name="Marchand G."/>
            <person name="Marquand E."/>
            <person name="Bret-Mestries E."/>
            <person name="Morien E."/>
            <person name="Nambeesan S."/>
            <person name="Nguyen T."/>
            <person name="Pegot-Espagnet P."/>
            <person name="Pouilly N."/>
            <person name="Raftis F."/>
            <person name="Sallet E."/>
            <person name="Schiex T."/>
            <person name="Thomas J."/>
            <person name="Vandecasteele C."/>
            <person name="Vares D."/>
            <person name="Vear F."/>
            <person name="Vautrin S."/>
            <person name="Crespi M."/>
            <person name="Mangin B."/>
            <person name="Burke J.M."/>
            <person name="Salse J."/>
            <person name="Munos S."/>
            <person name="Vincourt P."/>
            <person name="Rieseberg L.H."/>
            <person name="Langlade N.B."/>
        </authorList>
    </citation>
    <scope>NUCLEOTIDE SEQUENCE</scope>
    <source>
        <tissue evidence="1">Leaves</tissue>
    </source>
</reference>
<comment type="caution">
    <text evidence="1">The sequence shown here is derived from an EMBL/GenBank/DDBJ whole genome shotgun (WGS) entry which is preliminary data.</text>
</comment>
<protein>
    <submittedName>
        <fullName evidence="1">Uncharacterized protein</fullName>
    </submittedName>
</protein>
<dbReference type="Gramene" id="mRNA:HanXRQr2_Chr15g0701431">
    <property type="protein sequence ID" value="CDS:HanXRQr2_Chr15g0701431.1"/>
    <property type="gene ID" value="HanXRQr2_Chr15g0701431"/>
</dbReference>
<keyword evidence="2" id="KW-1185">Reference proteome</keyword>
<dbReference type="EMBL" id="MNCJ02000330">
    <property type="protein sequence ID" value="KAF5765237.1"/>
    <property type="molecule type" value="Genomic_DNA"/>
</dbReference>
<sequence>MESMWGNGKGSLGHALFKSVKSTHTLHFPFFFWTTTTLANHLGYFTSLIIPARSNLSTSSWIMAFLSGANFLLF</sequence>
<evidence type="ECO:0000313" key="2">
    <source>
        <dbReference type="Proteomes" id="UP000215914"/>
    </source>
</evidence>
<organism evidence="1 2">
    <name type="scientific">Helianthus annuus</name>
    <name type="common">Common sunflower</name>
    <dbReference type="NCBI Taxonomy" id="4232"/>
    <lineage>
        <taxon>Eukaryota</taxon>
        <taxon>Viridiplantae</taxon>
        <taxon>Streptophyta</taxon>
        <taxon>Embryophyta</taxon>
        <taxon>Tracheophyta</taxon>
        <taxon>Spermatophyta</taxon>
        <taxon>Magnoliopsida</taxon>
        <taxon>eudicotyledons</taxon>
        <taxon>Gunneridae</taxon>
        <taxon>Pentapetalae</taxon>
        <taxon>asterids</taxon>
        <taxon>campanulids</taxon>
        <taxon>Asterales</taxon>
        <taxon>Asteraceae</taxon>
        <taxon>Asteroideae</taxon>
        <taxon>Heliantheae alliance</taxon>
        <taxon>Heliantheae</taxon>
        <taxon>Helianthus</taxon>
    </lineage>
</organism>
<dbReference type="AlphaFoldDB" id="A0A9K3H2P3"/>
<accession>A0A9K3H2P3</accession>
<proteinExistence type="predicted"/>
<reference evidence="1" key="2">
    <citation type="submission" date="2020-06" db="EMBL/GenBank/DDBJ databases">
        <title>Helianthus annuus Genome sequencing and assembly Release 2.</title>
        <authorList>
            <person name="Gouzy J."/>
            <person name="Langlade N."/>
            <person name="Munos S."/>
        </authorList>
    </citation>
    <scope>NUCLEOTIDE SEQUENCE</scope>
    <source>
        <tissue evidence="1">Leaves</tissue>
    </source>
</reference>
<gene>
    <name evidence="1" type="ORF">HanXRQr2_Chr15g0701431</name>
</gene>
<evidence type="ECO:0000313" key="1">
    <source>
        <dbReference type="EMBL" id="KAF5765237.1"/>
    </source>
</evidence>
<name>A0A9K3H2P3_HELAN</name>